<gene>
    <name evidence="4" type="ORF">MNB_SV-5-157</name>
</gene>
<reference evidence="4" key="1">
    <citation type="submission" date="2016-10" db="EMBL/GenBank/DDBJ databases">
        <authorList>
            <person name="de Groot N.N."/>
        </authorList>
    </citation>
    <scope>NUCLEOTIDE SEQUENCE</scope>
</reference>
<dbReference type="Pfam" id="PF01627">
    <property type="entry name" value="Hpt"/>
    <property type="match status" value="1"/>
</dbReference>
<feature type="transmembrane region" description="Helical" evidence="2">
    <location>
        <begin position="6"/>
        <end position="22"/>
    </location>
</feature>
<dbReference type="Gene3D" id="1.20.120.160">
    <property type="entry name" value="HPT domain"/>
    <property type="match status" value="1"/>
</dbReference>
<protein>
    <submittedName>
        <fullName evidence="4">COG1565: Uncharacterized conserved protein</fullName>
    </submittedName>
</protein>
<evidence type="ECO:0000256" key="1">
    <source>
        <dbReference type="SAM" id="MobiDB-lite"/>
    </source>
</evidence>
<sequence length="185" mass="22099">MLIYTLFAIFFIIILFIIYIEYKNEKNYKENREKRLKRRKEQSNTQAIKQKIKKQKTETQQNSKNIKKQAESTLPKCKYPPFNFERLIEMGLNKEEATEYIWELIPQIKTQIPLIEEAINKKDFYNAERLTHSIKGSSTTVGTGGISDLLVEFNTYLKTKTDEETIKEYFKYLKIYSHNLEKQFS</sequence>
<evidence type="ECO:0000259" key="3">
    <source>
        <dbReference type="PROSITE" id="PS50894"/>
    </source>
</evidence>
<proteinExistence type="predicted"/>
<feature type="domain" description="HPt" evidence="3">
    <location>
        <begin position="93"/>
        <end position="185"/>
    </location>
</feature>
<dbReference type="InterPro" id="IPR036641">
    <property type="entry name" value="HPT_dom_sf"/>
</dbReference>
<feature type="region of interest" description="Disordered" evidence="1">
    <location>
        <begin position="33"/>
        <end position="71"/>
    </location>
</feature>
<dbReference type="GO" id="GO:0000160">
    <property type="term" value="P:phosphorelay signal transduction system"/>
    <property type="evidence" value="ECO:0007669"/>
    <property type="project" value="InterPro"/>
</dbReference>
<evidence type="ECO:0000256" key="2">
    <source>
        <dbReference type="SAM" id="Phobius"/>
    </source>
</evidence>
<dbReference type="SUPFAM" id="SSF47226">
    <property type="entry name" value="Histidine-containing phosphotransfer domain, HPT domain"/>
    <property type="match status" value="1"/>
</dbReference>
<organism evidence="4">
    <name type="scientific">hydrothermal vent metagenome</name>
    <dbReference type="NCBI Taxonomy" id="652676"/>
    <lineage>
        <taxon>unclassified sequences</taxon>
        <taxon>metagenomes</taxon>
        <taxon>ecological metagenomes</taxon>
    </lineage>
</organism>
<keyword evidence="2" id="KW-0812">Transmembrane</keyword>
<name>A0A1W1ECL4_9ZZZZ</name>
<accession>A0A1W1ECL4</accession>
<evidence type="ECO:0000313" key="4">
    <source>
        <dbReference type="EMBL" id="SFZ97787.1"/>
    </source>
</evidence>
<dbReference type="EMBL" id="FPKX01000020">
    <property type="protein sequence ID" value="SFZ97787.1"/>
    <property type="molecule type" value="Genomic_DNA"/>
</dbReference>
<keyword evidence="2" id="KW-0472">Membrane</keyword>
<dbReference type="AlphaFoldDB" id="A0A1W1ECL4"/>
<keyword evidence="2" id="KW-1133">Transmembrane helix</keyword>
<dbReference type="InterPro" id="IPR008207">
    <property type="entry name" value="Sig_transdc_His_kin_Hpt_dom"/>
</dbReference>
<dbReference type="PROSITE" id="PS50894">
    <property type="entry name" value="HPT"/>
    <property type="match status" value="1"/>
</dbReference>